<evidence type="ECO:0000256" key="5">
    <source>
        <dbReference type="ARBA" id="ARBA00022692"/>
    </source>
</evidence>
<dbReference type="InterPro" id="IPR006042">
    <property type="entry name" value="Xan_ur_permease"/>
</dbReference>
<accession>A0A1M5QDG9</accession>
<gene>
    <name evidence="9" type="ORF">SAMN02745221_01732</name>
</gene>
<evidence type="ECO:0000256" key="7">
    <source>
        <dbReference type="ARBA" id="ARBA00023136"/>
    </source>
</evidence>
<feature type="transmembrane region" description="Helical" evidence="8">
    <location>
        <begin position="60"/>
        <end position="77"/>
    </location>
</feature>
<organism evidence="9 10">
    <name type="scientific">Thermosyntropha lipolytica DSM 11003</name>
    <dbReference type="NCBI Taxonomy" id="1123382"/>
    <lineage>
        <taxon>Bacteria</taxon>
        <taxon>Bacillati</taxon>
        <taxon>Bacillota</taxon>
        <taxon>Clostridia</taxon>
        <taxon>Eubacteriales</taxon>
        <taxon>Syntrophomonadaceae</taxon>
        <taxon>Thermosyntropha</taxon>
    </lineage>
</organism>
<dbReference type="OrthoDB" id="9805749at2"/>
<keyword evidence="7 8" id="KW-0472">Membrane</keyword>
<feature type="transmembrane region" description="Helical" evidence="8">
    <location>
        <begin position="139"/>
        <end position="161"/>
    </location>
</feature>
<evidence type="ECO:0000256" key="8">
    <source>
        <dbReference type="SAM" id="Phobius"/>
    </source>
</evidence>
<reference evidence="10" key="1">
    <citation type="submission" date="2016-11" db="EMBL/GenBank/DDBJ databases">
        <authorList>
            <person name="Varghese N."/>
            <person name="Submissions S."/>
        </authorList>
    </citation>
    <scope>NUCLEOTIDE SEQUENCE [LARGE SCALE GENOMIC DNA]</scope>
    <source>
        <strain evidence="10">DSM 11003</strain>
    </source>
</reference>
<evidence type="ECO:0000313" key="10">
    <source>
        <dbReference type="Proteomes" id="UP000242329"/>
    </source>
</evidence>
<dbReference type="NCBIfam" id="TIGR03173">
    <property type="entry name" value="pbuX"/>
    <property type="match status" value="1"/>
</dbReference>
<dbReference type="AlphaFoldDB" id="A0A1M5QDG9"/>
<keyword evidence="4" id="KW-1003">Cell membrane</keyword>
<evidence type="ECO:0000313" key="9">
    <source>
        <dbReference type="EMBL" id="SHH12092.1"/>
    </source>
</evidence>
<dbReference type="NCBIfam" id="NF037981">
    <property type="entry name" value="NCS2_1"/>
    <property type="match status" value="1"/>
</dbReference>
<feature type="transmembrane region" description="Helical" evidence="8">
    <location>
        <begin position="325"/>
        <end position="348"/>
    </location>
</feature>
<sequence>MSVENVSREVNQEIRFHIEDRPSLAVAIPLAIQHILAAFAGVVAVPLVVGGVLGVPVEDLAFIVSCALFASGIVTFIQSRGVGPVGARMPAVMGTNFGFVGPSIAVGSKLGLGGIYTATIIASLTEIILSRFIPQLRKLFPPIVTGSVVSLIGLTLIAVSIDWAAGGYGAPDYGSLPNLALAFSVMIVVILLNQFGKGMVSASAILLGIVFGYIVAFFMGRLDFTPVAQASWFSFPSPLKYGFHFSLAAILPFIVAYIVSAIESIGDLLALGQASGKELNDDELAAGILCDGVGAGIAGFFNSGATTTFSQNIGVVSLTGVASRFVVMIAGIILILMGLFPKLGALVAIMPNPVLGGAGIIMFGMIAGAGLNIMRKEDLNRRNLLIIAVSFGLGLGVTFRPDFISHLPEALQILFSSGIVTGAIAAVLLNLLLPRDKEYSS</sequence>
<dbReference type="EMBL" id="FQWY01000032">
    <property type="protein sequence ID" value="SHH12092.1"/>
    <property type="molecule type" value="Genomic_DNA"/>
</dbReference>
<feature type="transmembrane region" description="Helical" evidence="8">
    <location>
        <begin position="199"/>
        <end position="221"/>
    </location>
</feature>
<feature type="transmembrane region" description="Helical" evidence="8">
    <location>
        <begin position="413"/>
        <end position="433"/>
    </location>
</feature>
<evidence type="ECO:0000256" key="3">
    <source>
        <dbReference type="ARBA" id="ARBA00022448"/>
    </source>
</evidence>
<keyword evidence="3" id="KW-0813">Transport</keyword>
<keyword evidence="5 8" id="KW-0812">Transmembrane</keyword>
<protein>
    <submittedName>
        <fullName evidence="9">Nucleobase:cation symporter-2, NCS2 family</fullName>
    </submittedName>
</protein>
<evidence type="ECO:0000256" key="2">
    <source>
        <dbReference type="ARBA" id="ARBA00008821"/>
    </source>
</evidence>
<feature type="transmembrane region" description="Helical" evidence="8">
    <location>
        <begin position="241"/>
        <end position="259"/>
    </location>
</feature>
<dbReference type="RefSeq" id="WP_073092904.1">
    <property type="nucleotide sequence ID" value="NZ_FQWY01000032.1"/>
</dbReference>
<feature type="transmembrane region" description="Helical" evidence="8">
    <location>
        <begin position="354"/>
        <end position="371"/>
    </location>
</feature>
<feature type="transmembrane region" description="Helical" evidence="8">
    <location>
        <begin position="383"/>
        <end position="401"/>
    </location>
</feature>
<dbReference type="GO" id="GO:0005886">
    <property type="term" value="C:plasma membrane"/>
    <property type="evidence" value="ECO:0007669"/>
    <property type="project" value="UniProtKB-SubCell"/>
</dbReference>
<dbReference type="PANTHER" id="PTHR42810:SF2">
    <property type="entry name" value="PURINE PERMEASE C1399.01C-RELATED"/>
    <property type="match status" value="1"/>
</dbReference>
<comment type="similarity">
    <text evidence="2">Belongs to the nucleobase:cation symporter-2 (NCS2) (TC 2.A.40) family.</text>
</comment>
<evidence type="ECO:0000256" key="1">
    <source>
        <dbReference type="ARBA" id="ARBA00004651"/>
    </source>
</evidence>
<feature type="transmembrane region" description="Helical" evidence="8">
    <location>
        <begin position="113"/>
        <end position="132"/>
    </location>
</feature>
<proteinExistence type="inferred from homology"/>
<dbReference type="NCBIfam" id="TIGR00801">
    <property type="entry name" value="ncs2"/>
    <property type="match status" value="1"/>
</dbReference>
<keyword evidence="6 8" id="KW-1133">Transmembrane helix</keyword>
<feature type="transmembrane region" description="Helical" evidence="8">
    <location>
        <begin position="173"/>
        <end position="192"/>
    </location>
</feature>
<dbReference type="Pfam" id="PF00860">
    <property type="entry name" value="Xan_ur_permease"/>
    <property type="match status" value="1"/>
</dbReference>
<dbReference type="GO" id="GO:0042907">
    <property type="term" value="F:xanthine transmembrane transporter activity"/>
    <property type="evidence" value="ECO:0007669"/>
    <property type="project" value="TreeGrafter"/>
</dbReference>
<feature type="transmembrane region" description="Helical" evidence="8">
    <location>
        <begin position="24"/>
        <end position="48"/>
    </location>
</feature>
<dbReference type="InterPro" id="IPR006043">
    <property type="entry name" value="NCS2"/>
</dbReference>
<evidence type="ECO:0000256" key="6">
    <source>
        <dbReference type="ARBA" id="ARBA00022989"/>
    </source>
</evidence>
<dbReference type="PANTHER" id="PTHR42810">
    <property type="entry name" value="PURINE PERMEASE C1399.01C-RELATED"/>
    <property type="match status" value="1"/>
</dbReference>
<dbReference type="STRING" id="1123382.SAMN02745221_01732"/>
<evidence type="ECO:0000256" key="4">
    <source>
        <dbReference type="ARBA" id="ARBA00022475"/>
    </source>
</evidence>
<dbReference type="InterPro" id="IPR017588">
    <property type="entry name" value="UacT-like"/>
</dbReference>
<dbReference type="Proteomes" id="UP000242329">
    <property type="component" value="Unassembled WGS sequence"/>
</dbReference>
<comment type="subcellular location">
    <subcellularLocation>
        <location evidence="1">Cell membrane</location>
        <topology evidence="1">Multi-pass membrane protein</topology>
    </subcellularLocation>
</comment>
<dbReference type="PROSITE" id="PS01116">
    <property type="entry name" value="XANTH_URACIL_PERMASE"/>
    <property type="match status" value="1"/>
</dbReference>
<name>A0A1M5QDG9_9FIRM</name>
<keyword evidence="10" id="KW-1185">Reference proteome</keyword>